<organism evidence="1">
    <name type="scientific">marine sediment metagenome</name>
    <dbReference type="NCBI Taxonomy" id="412755"/>
    <lineage>
        <taxon>unclassified sequences</taxon>
        <taxon>metagenomes</taxon>
        <taxon>ecological metagenomes</taxon>
    </lineage>
</organism>
<dbReference type="InterPro" id="IPR018247">
    <property type="entry name" value="EF_Hand_1_Ca_BS"/>
</dbReference>
<gene>
    <name evidence="1" type="ORF">LCGC14_1841020</name>
</gene>
<evidence type="ECO:0000313" key="1">
    <source>
        <dbReference type="EMBL" id="KKL96783.1"/>
    </source>
</evidence>
<proteinExistence type="predicted"/>
<name>A0A0F9GDE4_9ZZZZ</name>
<dbReference type="AlphaFoldDB" id="A0A0F9GDE4"/>
<dbReference type="EMBL" id="LAZR01018340">
    <property type="protein sequence ID" value="KKL96783.1"/>
    <property type="molecule type" value="Genomic_DNA"/>
</dbReference>
<sequence length="127" mass="12919">MSYDRGDPVEFEVNSADASTAAALVLREAGLRTSRTLASDERLVIESVSGYMLAADAASARITAVITADTDEDGDLDAGDLMFAFGGGGFHGSFPQGMAGALGIIPKVLATASGLVRLSGAGYIMKG</sequence>
<reference evidence="1" key="1">
    <citation type="journal article" date="2015" name="Nature">
        <title>Complex archaea that bridge the gap between prokaryotes and eukaryotes.</title>
        <authorList>
            <person name="Spang A."/>
            <person name="Saw J.H."/>
            <person name="Jorgensen S.L."/>
            <person name="Zaremba-Niedzwiedzka K."/>
            <person name="Martijn J."/>
            <person name="Lind A.E."/>
            <person name="van Eijk R."/>
            <person name="Schleper C."/>
            <person name="Guy L."/>
            <person name="Ettema T.J."/>
        </authorList>
    </citation>
    <scope>NUCLEOTIDE SEQUENCE</scope>
</reference>
<accession>A0A0F9GDE4</accession>
<dbReference type="PROSITE" id="PS00018">
    <property type="entry name" value="EF_HAND_1"/>
    <property type="match status" value="1"/>
</dbReference>
<comment type="caution">
    <text evidence="1">The sequence shown here is derived from an EMBL/GenBank/DDBJ whole genome shotgun (WGS) entry which is preliminary data.</text>
</comment>
<protein>
    <submittedName>
        <fullName evidence="1">Uncharacterized protein</fullName>
    </submittedName>
</protein>